<keyword evidence="3" id="KW-1185">Reference proteome</keyword>
<evidence type="ECO:0000313" key="3">
    <source>
        <dbReference type="Proteomes" id="UP000314294"/>
    </source>
</evidence>
<evidence type="ECO:0000313" key="2">
    <source>
        <dbReference type="EMBL" id="TNN60644.1"/>
    </source>
</evidence>
<proteinExistence type="predicted"/>
<gene>
    <name evidence="2" type="ORF">EYF80_029117</name>
</gene>
<dbReference type="EMBL" id="SRLO01000330">
    <property type="protein sequence ID" value="TNN60644.1"/>
    <property type="molecule type" value="Genomic_DNA"/>
</dbReference>
<protein>
    <submittedName>
        <fullName evidence="2">Uncharacterized protein</fullName>
    </submittedName>
</protein>
<feature type="region of interest" description="Disordered" evidence="1">
    <location>
        <begin position="77"/>
        <end position="117"/>
    </location>
</feature>
<evidence type="ECO:0000256" key="1">
    <source>
        <dbReference type="SAM" id="MobiDB-lite"/>
    </source>
</evidence>
<reference evidence="2 3" key="1">
    <citation type="submission" date="2019-03" db="EMBL/GenBank/DDBJ databases">
        <title>First draft genome of Liparis tanakae, snailfish: a comprehensive survey of snailfish specific genes.</title>
        <authorList>
            <person name="Kim W."/>
            <person name="Song I."/>
            <person name="Jeong J.-H."/>
            <person name="Kim D."/>
            <person name="Kim S."/>
            <person name="Ryu S."/>
            <person name="Song J.Y."/>
            <person name="Lee S.K."/>
        </authorList>
    </citation>
    <scope>NUCLEOTIDE SEQUENCE [LARGE SCALE GENOMIC DNA]</scope>
    <source>
        <tissue evidence="2">Muscle</tissue>
    </source>
</reference>
<organism evidence="2 3">
    <name type="scientific">Liparis tanakae</name>
    <name type="common">Tanaka's snailfish</name>
    <dbReference type="NCBI Taxonomy" id="230148"/>
    <lineage>
        <taxon>Eukaryota</taxon>
        <taxon>Metazoa</taxon>
        <taxon>Chordata</taxon>
        <taxon>Craniata</taxon>
        <taxon>Vertebrata</taxon>
        <taxon>Euteleostomi</taxon>
        <taxon>Actinopterygii</taxon>
        <taxon>Neopterygii</taxon>
        <taxon>Teleostei</taxon>
        <taxon>Neoteleostei</taxon>
        <taxon>Acanthomorphata</taxon>
        <taxon>Eupercaria</taxon>
        <taxon>Perciformes</taxon>
        <taxon>Cottioidei</taxon>
        <taxon>Cottales</taxon>
        <taxon>Liparidae</taxon>
        <taxon>Liparis</taxon>
    </lineage>
</organism>
<dbReference type="AlphaFoldDB" id="A0A4Z2H745"/>
<sequence>MEGDLLGVTSTGEPEYPTSAVCSEPSEIPKIDTGTHRPPLKVETPARRSGHHCSGGGGVQPLTVGVLVQSGVPGLGLILPHHEPRQRQGQTGLGDGNKLQSDVELAPPEVTQPSGST</sequence>
<comment type="caution">
    <text evidence="2">The sequence shown here is derived from an EMBL/GenBank/DDBJ whole genome shotgun (WGS) entry which is preliminary data.</text>
</comment>
<accession>A0A4Z2H745</accession>
<dbReference type="Proteomes" id="UP000314294">
    <property type="component" value="Unassembled WGS sequence"/>
</dbReference>
<name>A0A4Z2H745_9TELE</name>
<feature type="region of interest" description="Disordered" evidence="1">
    <location>
        <begin position="1"/>
        <end position="60"/>
    </location>
</feature>